<feature type="compositionally biased region" description="Low complexity" evidence="1">
    <location>
        <begin position="169"/>
        <end position="180"/>
    </location>
</feature>
<dbReference type="Proteomes" id="UP001352852">
    <property type="component" value="Unassembled WGS sequence"/>
</dbReference>
<evidence type="ECO:0000313" key="2">
    <source>
        <dbReference type="EMBL" id="MED6295162.1"/>
    </source>
</evidence>
<protein>
    <submittedName>
        <fullName evidence="2">Uncharacterized protein</fullName>
    </submittedName>
</protein>
<sequence>MDQLQAYQDMDVQLNWTRRVLIREAAERPMITLEELQGSTAQLQMHLEGMYEDLDTELSHGEIPAVRSSTAVRLRPALLSFFSELLFEKASVIIGLLEVEGHKKALYRSIHSCQRQEPEQVAPPGADTVDSLTRSLISALTTAHYPLKRLSEIQHAARNKQGVTAGGVPSPSQTPSRRQPYWNKSTLFTEDLARGLILSIIVGTERRMAATHVIVLREQSLCQSEKSWLLCSTFPHKETTDSPCQSPDW</sequence>
<evidence type="ECO:0000313" key="3">
    <source>
        <dbReference type="Proteomes" id="UP001352852"/>
    </source>
</evidence>
<dbReference type="EMBL" id="JAHUTJ010077681">
    <property type="protein sequence ID" value="MED6295162.1"/>
    <property type="molecule type" value="Genomic_DNA"/>
</dbReference>
<gene>
    <name evidence="2" type="ORF">CHARACLAT_028777</name>
</gene>
<feature type="region of interest" description="Disordered" evidence="1">
    <location>
        <begin position="159"/>
        <end position="181"/>
    </location>
</feature>
<proteinExistence type="predicted"/>
<reference evidence="2 3" key="1">
    <citation type="submission" date="2021-06" db="EMBL/GenBank/DDBJ databases">
        <authorList>
            <person name="Palmer J.M."/>
        </authorList>
    </citation>
    <scope>NUCLEOTIDE SEQUENCE [LARGE SCALE GENOMIC DNA]</scope>
    <source>
        <strain evidence="2 3">CL_MEX2019</strain>
        <tissue evidence="2">Muscle</tissue>
    </source>
</reference>
<keyword evidence="3" id="KW-1185">Reference proteome</keyword>
<name>A0ABU7F7I7_9TELE</name>
<evidence type="ECO:0000256" key="1">
    <source>
        <dbReference type="SAM" id="MobiDB-lite"/>
    </source>
</evidence>
<organism evidence="2 3">
    <name type="scientific">Characodon lateralis</name>
    <dbReference type="NCBI Taxonomy" id="208331"/>
    <lineage>
        <taxon>Eukaryota</taxon>
        <taxon>Metazoa</taxon>
        <taxon>Chordata</taxon>
        <taxon>Craniata</taxon>
        <taxon>Vertebrata</taxon>
        <taxon>Euteleostomi</taxon>
        <taxon>Actinopterygii</taxon>
        <taxon>Neopterygii</taxon>
        <taxon>Teleostei</taxon>
        <taxon>Neoteleostei</taxon>
        <taxon>Acanthomorphata</taxon>
        <taxon>Ovalentaria</taxon>
        <taxon>Atherinomorphae</taxon>
        <taxon>Cyprinodontiformes</taxon>
        <taxon>Goodeidae</taxon>
        <taxon>Characodon</taxon>
    </lineage>
</organism>
<accession>A0ABU7F7I7</accession>
<comment type="caution">
    <text evidence="2">The sequence shown here is derived from an EMBL/GenBank/DDBJ whole genome shotgun (WGS) entry which is preliminary data.</text>
</comment>